<dbReference type="PANTHER" id="PTHR40072:SF1">
    <property type="entry name" value="MOLYBDOPTERIN-GUANINE DINUCLEOTIDE BIOSYNTHESIS ADAPTER PROTEIN"/>
    <property type="match status" value="1"/>
</dbReference>
<proteinExistence type="predicted"/>
<dbReference type="Pfam" id="PF03205">
    <property type="entry name" value="MobB"/>
    <property type="match status" value="1"/>
</dbReference>
<evidence type="ECO:0000313" key="2">
    <source>
        <dbReference type="EMBL" id="QKG84157.1"/>
    </source>
</evidence>
<dbReference type="InterPro" id="IPR027417">
    <property type="entry name" value="P-loop_NTPase"/>
</dbReference>
<dbReference type="InterPro" id="IPR004435">
    <property type="entry name" value="MobB_dom"/>
</dbReference>
<dbReference type="InterPro" id="IPR052539">
    <property type="entry name" value="MGD_biosynthesis_adapter"/>
</dbReference>
<dbReference type="PANTHER" id="PTHR40072">
    <property type="entry name" value="MOLYBDOPTERIN-GUANINE DINUCLEOTIDE BIOSYNTHESIS ADAPTER PROTEIN-RELATED"/>
    <property type="match status" value="1"/>
</dbReference>
<organism evidence="2 3">
    <name type="scientific">Kroppenstedtia pulmonis</name>
    <dbReference type="NCBI Taxonomy" id="1380685"/>
    <lineage>
        <taxon>Bacteria</taxon>
        <taxon>Bacillati</taxon>
        <taxon>Bacillota</taxon>
        <taxon>Bacilli</taxon>
        <taxon>Bacillales</taxon>
        <taxon>Thermoactinomycetaceae</taxon>
        <taxon>Kroppenstedtia</taxon>
    </lineage>
</organism>
<dbReference type="EMBL" id="CP048104">
    <property type="protein sequence ID" value="QKG84157.1"/>
    <property type="molecule type" value="Genomic_DNA"/>
</dbReference>
<name>A0A7D4CVA3_9BACL</name>
<feature type="domain" description="Molybdopterin-guanine dinucleotide biosynthesis protein B (MobB)" evidence="1">
    <location>
        <begin position="9"/>
        <end position="133"/>
    </location>
</feature>
<dbReference type="Proteomes" id="UP000503088">
    <property type="component" value="Chromosome"/>
</dbReference>
<dbReference type="NCBIfam" id="TIGR00176">
    <property type="entry name" value="mobB"/>
    <property type="match status" value="1"/>
</dbReference>
<dbReference type="GO" id="GO:0005525">
    <property type="term" value="F:GTP binding"/>
    <property type="evidence" value="ECO:0007669"/>
    <property type="project" value="InterPro"/>
</dbReference>
<evidence type="ECO:0000313" key="3">
    <source>
        <dbReference type="Proteomes" id="UP000503088"/>
    </source>
</evidence>
<dbReference type="SUPFAM" id="SSF52540">
    <property type="entry name" value="P-loop containing nucleoside triphosphate hydrolases"/>
    <property type="match status" value="1"/>
</dbReference>
<protein>
    <submittedName>
        <fullName evidence="2">Molybdopterin-guanine dinucleotide biosynthesis protein B</fullName>
    </submittedName>
</protein>
<dbReference type="Gene3D" id="3.40.50.300">
    <property type="entry name" value="P-loop containing nucleotide triphosphate hydrolases"/>
    <property type="match status" value="1"/>
</dbReference>
<evidence type="ECO:0000259" key="1">
    <source>
        <dbReference type="Pfam" id="PF03205"/>
    </source>
</evidence>
<keyword evidence="3" id="KW-1185">Reference proteome</keyword>
<reference evidence="2 3" key="1">
    <citation type="submission" date="2020-01" db="EMBL/GenBank/DDBJ databases">
        <authorList>
            <person name="Gulvik C.A."/>
            <person name="Batra D.G."/>
        </authorList>
    </citation>
    <scope>NUCLEOTIDE SEQUENCE [LARGE SCALE GENOMIC DNA]</scope>
    <source>
        <strain evidence="2 3">W9323</strain>
    </source>
</reference>
<dbReference type="RefSeq" id="WP_173221585.1">
    <property type="nucleotide sequence ID" value="NZ_CP048104.1"/>
</dbReference>
<sequence length="168" mass="18985">MKKYALPPVIQFVGYANSGKTTLICRVMDILTGKGLRVGTIKHHAHKLEVDQPGKDTWKHQQAGACLTSITGTNQTVIFHHTPLSLEQLLFYYQDMDLILVEGYKRAPYPKWVLIRNSAERTLAEELSHVQGVICPERLENMDIPQYTLEDASYIAEEISNTLSGTRD</sequence>
<gene>
    <name evidence="2" type="primary">mobB</name>
    <name evidence="2" type="ORF">GXN76_06495</name>
</gene>
<dbReference type="GO" id="GO:0006777">
    <property type="term" value="P:Mo-molybdopterin cofactor biosynthetic process"/>
    <property type="evidence" value="ECO:0007669"/>
    <property type="project" value="InterPro"/>
</dbReference>
<dbReference type="AlphaFoldDB" id="A0A7D4CVA3"/>
<dbReference type="KEGG" id="kpul:GXN76_06495"/>
<accession>A0A7D4CVA3</accession>
<dbReference type="CDD" id="cd03116">
    <property type="entry name" value="MobB"/>
    <property type="match status" value="1"/>
</dbReference>